<sequence length="144" mass="16776">MERDTNGLNQKRTRDEEDDENKESHKGKKQEIISSIKVEDDVFDFPWLKEGIVFKGDEFLEQPEDMFAPCLYLDQVQDTLLESPDQSCEQNSVVSTVDGNLEEKKFDDYGDSLWLSQVDDFEPLDCVWRCIIDQPIDNICMNKT</sequence>
<name>A0A2G9H7J0_9LAMI</name>
<organism evidence="2 3">
    <name type="scientific">Handroanthus impetiginosus</name>
    <dbReference type="NCBI Taxonomy" id="429701"/>
    <lineage>
        <taxon>Eukaryota</taxon>
        <taxon>Viridiplantae</taxon>
        <taxon>Streptophyta</taxon>
        <taxon>Embryophyta</taxon>
        <taxon>Tracheophyta</taxon>
        <taxon>Spermatophyta</taxon>
        <taxon>Magnoliopsida</taxon>
        <taxon>eudicotyledons</taxon>
        <taxon>Gunneridae</taxon>
        <taxon>Pentapetalae</taxon>
        <taxon>asterids</taxon>
        <taxon>lamiids</taxon>
        <taxon>Lamiales</taxon>
        <taxon>Bignoniaceae</taxon>
        <taxon>Crescentiina</taxon>
        <taxon>Tabebuia alliance</taxon>
        <taxon>Handroanthus</taxon>
    </lineage>
</organism>
<gene>
    <name evidence="2" type="ORF">CDL12_14110</name>
</gene>
<evidence type="ECO:0000313" key="3">
    <source>
        <dbReference type="Proteomes" id="UP000231279"/>
    </source>
</evidence>
<keyword evidence="3" id="KW-1185">Reference proteome</keyword>
<accession>A0A2G9H7J0</accession>
<comment type="caution">
    <text evidence="2">The sequence shown here is derived from an EMBL/GenBank/DDBJ whole genome shotgun (WGS) entry which is preliminary data.</text>
</comment>
<dbReference type="OrthoDB" id="749393at2759"/>
<feature type="region of interest" description="Disordered" evidence="1">
    <location>
        <begin position="1"/>
        <end position="30"/>
    </location>
</feature>
<dbReference type="EMBL" id="NKXS01002510">
    <property type="protein sequence ID" value="PIN13270.1"/>
    <property type="molecule type" value="Genomic_DNA"/>
</dbReference>
<dbReference type="Proteomes" id="UP000231279">
    <property type="component" value="Unassembled WGS sequence"/>
</dbReference>
<feature type="compositionally biased region" description="Polar residues" evidence="1">
    <location>
        <begin position="1"/>
        <end position="10"/>
    </location>
</feature>
<evidence type="ECO:0000256" key="1">
    <source>
        <dbReference type="SAM" id="MobiDB-lite"/>
    </source>
</evidence>
<proteinExistence type="predicted"/>
<protein>
    <submittedName>
        <fullName evidence="2">Uncharacterized protein</fullName>
    </submittedName>
</protein>
<reference evidence="3" key="1">
    <citation type="journal article" date="2018" name="Gigascience">
        <title>Genome assembly of the Pink Ipe (Handroanthus impetiginosus, Bignoniaceae), a highly valued, ecologically keystone Neotropical timber forest tree.</title>
        <authorList>
            <person name="Silva-Junior O.B."/>
            <person name="Grattapaglia D."/>
            <person name="Novaes E."/>
            <person name="Collevatti R.G."/>
        </authorList>
    </citation>
    <scope>NUCLEOTIDE SEQUENCE [LARGE SCALE GENOMIC DNA]</scope>
    <source>
        <strain evidence="3">cv. UFG-1</strain>
    </source>
</reference>
<evidence type="ECO:0000313" key="2">
    <source>
        <dbReference type="EMBL" id="PIN13270.1"/>
    </source>
</evidence>
<dbReference type="AlphaFoldDB" id="A0A2G9H7J0"/>